<dbReference type="AlphaFoldDB" id="X1IHI7"/>
<protein>
    <submittedName>
        <fullName evidence="1">Uncharacterized protein</fullName>
    </submittedName>
</protein>
<evidence type="ECO:0000313" key="1">
    <source>
        <dbReference type="EMBL" id="GAH81177.1"/>
    </source>
</evidence>
<reference evidence="1" key="1">
    <citation type="journal article" date="2014" name="Front. Microbiol.">
        <title>High frequency of phylogenetically diverse reductive dehalogenase-homologous genes in deep subseafloor sedimentary metagenomes.</title>
        <authorList>
            <person name="Kawai M."/>
            <person name="Futagami T."/>
            <person name="Toyoda A."/>
            <person name="Takaki Y."/>
            <person name="Nishi S."/>
            <person name="Hori S."/>
            <person name="Arai W."/>
            <person name="Tsubouchi T."/>
            <person name="Morono Y."/>
            <person name="Uchiyama I."/>
            <person name="Ito T."/>
            <person name="Fujiyama A."/>
            <person name="Inagaki F."/>
            <person name="Takami H."/>
        </authorList>
    </citation>
    <scope>NUCLEOTIDE SEQUENCE</scope>
    <source>
        <strain evidence="1">Expedition CK06-06</strain>
    </source>
</reference>
<name>X1IHI7_9ZZZZ</name>
<proteinExistence type="predicted"/>
<gene>
    <name evidence="1" type="ORF">S03H2_68173</name>
</gene>
<dbReference type="EMBL" id="BARU01044775">
    <property type="protein sequence ID" value="GAH81177.1"/>
    <property type="molecule type" value="Genomic_DNA"/>
</dbReference>
<organism evidence="1">
    <name type="scientific">marine sediment metagenome</name>
    <dbReference type="NCBI Taxonomy" id="412755"/>
    <lineage>
        <taxon>unclassified sequences</taxon>
        <taxon>metagenomes</taxon>
        <taxon>ecological metagenomes</taxon>
    </lineage>
</organism>
<accession>X1IHI7</accession>
<sequence>MTIYTEGFLTTSTDAGAVAVSLTSTEEEPKHADKIKIEDESTQPIFINV</sequence>
<comment type="caution">
    <text evidence="1">The sequence shown here is derived from an EMBL/GenBank/DDBJ whole genome shotgun (WGS) entry which is preliminary data.</text>
</comment>